<gene>
    <name evidence="4" type="ORF">BN1205_003970</name>
</gene>
<accession>A0A0F7VB12</accession>
<dbReference type="SUPFAM" id="SSF47473">
    <property type="entry name" value="EF-hand"/>
    <property type="match status" value="1"/>
</dbReference>
<feature type="compositionally biased region" description="Polar residues" evidence="2">
    <location>
        <begin position="827"/>
        <end position="836"/>
    </location>
</feature>
<reference evidence="4" key="1">
    <citation type="journal article" date="2015" name="PLoS ONE">
        <title>Comprehensive Evaluation of Toxoplasma gondii VEG and Neospora caninum LIV Genomes with Tachyzoite Stage Transcriptome and Proteome Defines Novel Transcript Features.</title>
        <authorList>
            <person name="Ramaprasad A."/>
            <person name="Mourier T."/>
            <person name="Naeem R."/>
            <person name="Malas T.B."/>
            <person name="Moussa E."/>
            <person name="Panigrahi A."/>
            <person name="Vermont S.J."/>
            <person name="Otto T.D."/>
            <person name="Wastling J."/>
            <person name="Pain A."/>
        </authorList>
    </citation>
    <scope>NUCLEOTIDE SEQUENCE</scope>
    <source>
        <strain evidence="4">VEG</strain>
    </source>
</reference>
<dbReference type="AlphaFoldDB" id="A0A0F7VB12"/>
<proteinExistence type="predicted"/>
<feature type="region of interest" description="Disordered" evidence="2">
    <location>
        <begin position="617"/>
        <end position="685"/>
    </location>
</feature>
<dbReference type="InterPro" id="IPR011992">
    <property type="entry name" value="EF-hand-dom_pair"/>
</dbReference>
<organism evidence="4">
    <name type="scientific">Toxoplasma gondii (strain ATCC 50861 / VEG)</name>
    <dbReference type="NCBI Taxonomy" id="432359"/>
    <lineage>
        <taxon>Eukaryota</taxon>
        <taxon>Sar</taxon>
        <taxon>Alveolata</taxon>
        <taxon>Apicomplexa</taxon>
        <taxon>Conoidasida</taxon>
        <taxon>Coccidia</taxon>
        <taxon>Eucoccidiorida</taxon>
        <taxon>Eimeriorina</taxon>
        <taxon>Sarcocystidae</taxon>
        <taxon>Toxoplasma</taxon>
    </lineage>
</organism>
<name>A0A0F7VB12_TOXGV</name>
<feature type="compositionally biased region" description="Polar residues" evidence="2">
    <location>
        <begin position="618"/>
        <end position="638"/>
    </location>
</feature>
<keyword evidence="1" id="KW-0106">Calcium</keyword>
<feature type="region of interest" description="Disordered" evidence="2">
    <location>
        <begin position="757"/>
        <end position="785"/>
    </location>
</feature>
<dbReference type="PROSITE" id="PS50222">
    <property type="entry name" value="EF_HAND_2"/>
    <property type="match status" value="1"/>
</dbReference>
<feature type="compositionally biased region" description="Basic and acidic residues" evidence="2">
    <location>
        <begin position="760"/>
        <end position="781"/>
    </location>
</feature>
<evidence type="ECO:0000256" key="1">
    <source>
        <dbReference type="ARBA" id="ARBA00022837"/>
    </source>
</evidence>
<dbReference type="InterPro" id="IPR025663">
    <property type="entry name" value="AKAP_28"/>
</dbReference>
<dbReference type="GO" id="GO:0005509">
    <property type="term" value="F:calcium ion binding"/>
    <property type="evidence" value="ECO:0007669"/>
    <property type="project" value="InterPro"/>
</dbReference>
<dbReference type="Pfam" id="PF14469">
    <property type="entry name" value="AKAP28"/>
    <property type="match status" value="1"/>
</dbReference>
<feature type="region of interest" description="Disordered" evidence="2">
    <location>
        <begin position="544"/>
        <end position="574"/>
    </location>
</feature>
<dbReference type="Gene3D" id="1.10.238.10">
    <property type="entry name" value="EF-hand"/>
    <property type="match status" value="1"/>
</dbReference>
<dbReference type="InterPro" id="IPR002048">
    <property type="entry name" value="EF_hand_dom"/>
</dbReference>
<evidence type="ECO:0000259" key="3">
    <source>
        <dbReference type="PROSITE" id="PS50222"/>
    </source>
</evidence>
<evidence type="ECO:0000256" key="2">
    <source>
        <dbReference type="SAM" id="MobiDB-lite"/>
    </source>
</evidence>
<feature type="region of interest" description="Disordered" evidence="2">
    <location>
        <begin position="813"/>
        <end position="836"/>
    </location>
</feature>
<dbReference type="PROSITE" id="PS00018">
    <property type="entry name" value="EF_HAND_1"/>
    <property type="match status" value="1"/>
</dbReference>
<feature type="domain" description="EF-hand" evidence="3">
    <location>
        <begin position="250"/>
        <end position="285"/>
    </location>
</feature>
<sequence>METVKEALAIPRLTLLASADSLVQTGRTYLADLVKNYTSKYEYSVQFVERNPADDLFLFRVTFSSPTPEKPVPEAEAHVHFQLKGWFLKNLRTSQLTGRDLQDVEAAVGKSPLIAEKPDKEPPIVFWFESQNLKHTPERTLAPGKFQRWIDRIVQDKLRLRRQNTMRTAFEISRMNVDGAPIAQLLHEQKIACILDEKSAEYEAQSNARREALTAAATEAARQKEREARQSGRGILTPRMLFEVPQEDLPLEQVLEKVFHAADEDKEGKLSHKEVADLLLASPLGLQRWDLLLLLAAAAHEDRQGYIRYQDFVQQAPGVIRTLRERRKVSASTNQCHVTDEAVQLCYRDELEDSWRIMRDIFEAADPSAATTGKLPRGLLLDCLRSRPERFSSMEVTLLMQLAPTGDNGCVAFHSFPSMLRILRRESINNAVLETDKNALREEILLALHKMGCSEESCLPLWLFREILGSTQLCLSRMQMHALLCMLVFDRFGLVHCAQFVEVVCAVVPQLFDCSAFMARAENIAKEAADAAARAEIEELQGLTGGKSRRKQSTKENETYKVDGLDDSEQVDAPDKETVEKTLIHLFTVIDDKRRGVIPVQAFISAVRFWAAGASGNAPVTSRYSPAQQLSATGTRPDSPSPAVVAGPGGPSLGLRPASAVEPNGKAFGPGGPSTFGLQGGSPGSAAAAAERRYADVVASCRLSVEEITGFLAEVEVDEHHQEVAYQEHIKTWVPIVFEMRKSPVYFQLIHAQVDSAASADRDGTPPDLQKRAKGSVRDSRVIGSAGLPRPLREARGVSTVVRTSLHCVFQRRERERATGPGRVSLRKSTMPPTTR</sequence>
<feature type="compositionally biased region" description="Gly residues" evidence="2">
    <location>
        <begin position="668"/>
        <end position="683"/>
    </location>
</feature>
<feature type="compositionally biased region" description="Basic and acidic residues" evidence="2">
    <location>
        <begin position="553"/>
        <end position="564"/>
    </location>
</feature>
<dbReference type="EMBL" id="LN714502">
    <property type="protein sequence ID" value="CEL78431.1"/>
    <property type="molecule type" value="Genomic_DNA"/>
</dbReference>
<evidence type="ECO:0000313" key="4">
    <source>
        <dbReference type="EMBL" id="CEL78431.1"/>
    </source>
</evidence>
<protein>
    <recommendedName>
        <fullName evidence="3">EF-hand domain-containing protein</fullName>
    </recommendedName>
</protein>
<dbReference type="InterPro" id="IPR018247">
    <property type="entry name" value="EF_Hand_1_Ca_BS"/>
</dbReference>